<gene>
    <name evidence="3 4 5" type="primary">LOC117540267</name>
</gene>
<dbReference type="OrthoDB" id="413122at2759"/>
<evidence type="ECO:0000256" key="1">
    <source>
        <dbReference type="SAM" id="MobiDB-lite"/>
    </source>
</evidence>
<organism evidence="2 5">
    <name type="scientific">Gymnodraco acuticeps</name>
    <name type="common">Antarctic dragonfish</name>
    <dbReference type="NCBI Taxonomy" id="8218"/>
    <lineage>
        <taxon>Eukaryota</taxon>
        <taxon>Metazoa</taxon>
        <taxon>Chordata</taxon>
        <taxon>Craniata</taxon>
        <taxon>Vertebrata</taxon>
        <taxon>Euteleostomi</taxon>
        <taxon>Actinopterygii</taxon>
        <taxon>Neopterygii</taxon>
        <taxon>Teleostei</taxon>
        <taxon>Neoteleostei</taxon>
        <taxon>Acanthomorphata</taxon>
        <taxon>Eupercaria</taxon>
        <taxon>Perciformes</taxon>
        <taxon>Notothenioidei</taxon>
        <taxon>Bathydraconidae</taxon>
        <taxon>Gymnodraco</taxon>
    </lineage>
</organism>
<proteinExistence type="predicted"/>
<keyword evidence="2" id="KW-1185">Reference proteome</keyword>
<evidence type="ECO:0000313" key="2">
    <source>
        <dbReference type="Proteomes" id="UP000515161"/>
    </source>
</evidence>
<dbReference type="GeneID" id="117540267"/>
<dbReference type="RefSeq" id="XP_034062751.1">
    <property type="nucleotide sequence ID" value="XM_034206860.1"/>
</dbReference>
<feature type="region of interest" description="Disordered" evidence="1">
    <location>
        <begin position="142"/>
        <end position="164"/>
    </location>
</feature>
<dbReference type="Proteomes" id="UP000515161">
    <property type="component" value="Unplaced"/>
</dbReference>
<sequence length="292" mass="32432">MFGREAPIRGAQGVQDNRRQSEKDGGKGRCLEGTSKTGGRFHACKEKHLKKPREETGERASGQLPSGRVGFKKKQKVGAKKRWKTRGVNAGTYRVVDIEGKVVEIVSEKGTNKMKVNIDHLAHYVQPEERIPAKLNKLLDPSPLADPLTSTSSQTLAPSTRAEGASSEVETLIRDIWAGRRKETLWAKYGPYKVYSENLMVLAPGQQLEGELDLTKHNVAAGAVCHKAHWTLIIMCLRENRSLFLDPFGATKEQISRCKDLTRSLVRKTNPAVGHATAWIIPNSRTQHHVVC</sequence>
<dbReference type="AlphaFoldDB" id="A0A6P8TFN6"/>
<dbReference type="RefSeq" id="XP_034062750.1">
    <property type="nucleotide sequence ID" value="XM_034206859.1"/>
</dbReference>
<feature type="compositionally biased region" description="Basic residues" evidence="1">
    <location>
        <begin position="70"/>
        <end position="83"/>
    </location>
</feature>
<evidence type="ECO:0000313" key="3">
    <source>
        <dbReference type="RefSeq" id="XP_034062749.1"/>
    </source>
</evidence>
<reference evidence="3 4" key="1">
    <citation type="submission" date="2025-04" db="UniProtKB">
        <authorList>
            <consortium name="RefSeq"/>
        </authorList>
    </citation>
    <scope>IDENTIFICATION</scope>
</reference>
<name>A0A6P8TFN6_GYMAC</name>
<feature type="compositionally biased region" description="Basic and acidic residues" evidence="1">
    <location>
        <begin position="16"/>
        <end position="30"/>
    </location>
</feature>
<evidence type="ECO:0000313" key="5">
    <source>
        <dbReference type="RefSeq" id="XP_034062751.1"/>
    </source>
</evidence>
<protein>
    <submittedName>
        <fullName evidence="3 4">Uncharacterized protein LOC117540267</fullName>
    </submittedName>
</protein>
<evidence type="ECO:0000313" key="4">
    <source>
        <dbReference type="RefSeq" id="XP_034062750.1"/>
    </source>
</evidence>
<feature type="region of interest" description="Disordered" evidence="1">
    <location>
        <begin position="1"/>
        <end position="83"/>
    </location>
</feature>
<dbReference type="KEGG" id="gacu:117540267"/>
<feature type="compositionally biased region" description="Polar residues" evidence="1">
    <location>
        <begin position="148"/>
        <end position="158"/>
    </location>
</feature>
<dbReference type="RefSeq" id="XP_034062749.1">
    <property type="nucleotide sequence ID" value="XM_034206858.1"/>
</dbReference>
<accession>A0A6P8TFN6</accession>